<proteinExistence type="predicted"/>
<protein>
    <recommendedName>
        <fullName evidence="1">S1 motif domain-containing protein</fullName>
    </recommendedName>
</protein>
<dbReference type="PROSITE" id="PS50126">
    <property type="entry name" value="S1"/>
    <property type="match status" value="2"/>
</dbReference>
<dbReference type="EMBL" id="VSSQ01033781">
    <property type="protein sequence ID" value="MPM85490.1"/>
    <property type="molecule type" value="Genomic_DNA"/>
</dbReference>
<sequence length="163" mass="18537">MLPIERISVSRIPHPAARFRTGQKILAAVLSVDRENRRFTMTHRELLGTWMENASYFSPGETVQGIVRSIRDYGAFVELAPNLSGLADLKDDVAEGDRVSVYIRSIRPEHMKIKLQIIQRLTPAIYPVPLRYQITDGMLDHWVYSPACYEKPPAATDFTALRP</sequence>
<dbReference type="GO" id="GO:0003735">
    <property type="term" value="F:structural constituent of ribosome"/>
    <property type="evidence" value="ECO:0007669"/>
    <property type="project" value="TreeGrafter"/>
</dbReference>
<dbReference type="PANTHER" id="PTHR10724">
    <property type="entry name" value="30S RIBOSOMAL PROTEIN S1"/>
    <property type="match status" value="1"/>
</dbReference>
<reference evidence="2" key="1">
    <citation type="submission" date="2019-08" db="EMBL/GenBank/DDBJ databases">
        <authorList>
            <person name="Kucharzyk K."/>
            <person name="Murdoch R.W."/>
            <person name="Higgins S."/>
            <person name="Loffler F."/>
        </authorList>
    </citation>
    <scope>NUCLEOTIDE SEQUENCE</scope>
</reference>
<organism evidence="2">
    <name type="scientific">bioreactor metagenome</name>
    <dbReference type="NCBI Taxonomy" id="1076179"/>
    <lineage>
        <taxon>unclassified sequences</taxon>
        <taxon>metagenomes</taxon>
        <taxon>ecological metagenomes</taxon>
    </lineage>
</organism>
<feature type="domain" description="S1 motif" evidence="1">
    <location>
        <begin position="1"/>
        <end position="44"/>
    </location>
</feature>
<name>A0A645D7I7_9ZZZZ</name>
<dbReference type="GO" id="GO:0006412">
    <property type="term" value="P:translation"/>
    <property type="evidence" value="ECO:0007669"/>
    <property type="project" value="TreeGrafter"/>
</dbReference>
<feature type="domain" description="S1 motif" evidence="1">
    <location>
        <begin position="60"/>
        <end position="91"/>
    </location>
</feature>
<dbReference type="InterPro" id="IPR003029">
    <property type="entry name" value="S1_domain"/>
</dbReference>
<dbReference type="InterPro" id="IPR012340">
    <property type="entry name" value="NA-bd_OB-fold"/>
</dbReference>
<dbReference type="Gene3D" id="2.40.50.140">
    <property type="entry name" value="Nucleic acid-binding proteins"/>
    <property type="match status" value="2"/>
</dbReference>
<dbReference type="AlphaFoldDB" id="A0A645D7I7"/>
<evidence type="ECO:0000313" key="2">
    <source>
        <dbReference type="EMBL" id="MPM85490.1"/>
    </source>
</evidence>
<dbReference type="InterPro" id="IPR050437">
    <property type="entry name" value="Ribos_protein_bS1-like"/>
</dbReference>
<accession>A0A645D7I7</accession>
<comment type="caution">
    <text evidence="2">The sequence shown here is derived from an EMBL/GenBank/DDBJ whole genome shotgun (WGS) entry which is preliminary data.</text>
</comment>
<gene>
    <name evidence="2" type="ORF">SDC9_132571</name>
</gene>
<dbReference type="GO" id="GO:0003729">
    <property type="term" value="F:mRNA binding"/>
    <property type="evidence" value="ECO:0007669"/>
    <property type="project" value="TreeGrafter"/>
</dbReference>
<dbReference type="SMART" id="SM00316">
    <property type="entry name" value="S1"/>
    <property type="match status" value="1"/>
</dbReference>
<evidence type="ECO:0000259" key="1">
    <source>
        <dbReference type="PROSITE" id="PS50126"/>
    </source>
</evidence>
<dbReference type="CDD" id="cd00164">
    <property type="entry name" value="S1_like"/>
    <property type="match status" value="1"/>
</dbReference>
<dbReference type="SUPFAM" id="SSF50249">
    <property type="entry name" value="Nucleic acid-binding proteins"/>
    <property type="match status" value="2"/>
</dbReference>